<comment type="catalytic activity">
    <reaction evidence="3">
        <text>2'-phospho-[ligated tRNA] + NAD(+) = mature tRNA + ADP-alpha-D-ribose 1'',2''-cyclic phosphate + nicotinamide</text>
        <dbReference type="Rhea" id="RHEA:23324"/>
        <dbReference type="Rhea" id="RHEA-COMP:11106"/>
        <dbReference type="Rhea" id="RHEA-COMP:11107"/>
        <dbReference type="ChEBI" id="CHEBI:17154"/>
        <dbReference type="ChEBI" id="CHEBI:57540"/>
        <dbReference type="ChEBI" id="CHEBI:76596"/>
        <dbReference type="ChEBI" id="CHEBI:82883"/>
        <dbReference type="ChEBI" id="CHEBI:85027"/>
        <dbReference type="EC" id="2.7.1.160"/>
    </reaction>
</comment>
<protein>
    <recommendedName>
        <fullName evidence="2">2'-phosphotransferase</fullName>
        <ecNumber evidence="2">2.7.1.160</ecNumber>
    </recommendedName>
</protein>
<dbReference type="SUPFAM" id="SSF56399">
    <property type="entry name" value="ADP-ribosylation"/>
    <property type="match status" value="1"/>
</dbReference>
<dbReference type="EMBL" id="JBBNAE010000008">
    <property type="protein sequence ID" value="KAK9103277.1"/>
    <property type="molecule type" value="Genomic_DNA"/>
</dbReference>
<reference evidence="5 6" key="1">
    <citation type="submission" date="2024-01" db="EMBL/GenBank/DDBJ databases">
        <title>Genome assemblies of Stephania.</title>
        <authorList>
            <person name="Yang L."/>
        </authorList>
    </citation>
    <scope>NUCLEOTIDE SEQUENCE [LARGE SCALE GENOMIC DNA]</scope>
    <source>
        <strain evidence="5">QJT</strain>
        <tissue evidence="5">Leaf</tissue>
    </source>
</reference>
<evidence type="ECO:0000256" key="1">
    <source>
        <dbReference type="ARBA" id="ARBA00003343"/>
    </source>
</evidence>
<dbReference type="AlphaFoldDB" id="A0AAP0F6E3"/>
<dbReference type="PANTHER" id="PTHR12684:SF2">
    <property type="entry name" value="TRNA 2'-PHOSPHOTRANSFERASE 1"/>
    <property type="match status" value="1"/>
</dbReference>
<comment type="function">
    <text evidence="1">Catalyzes the last step of tRNA splicing, the transfer of the splice junction 2'-phosphate from ligated tRNA to NAD to produce ADP-ribose 1''-2'' cyclic phosphate.</text>
</comment>
<comment type="caution">
    <text evidence="5">The sequence shown here is derived from an EMBL/GenBank/DDBJ whole genome shotgun (WGS) entry which is preliminary data.</text>
</comment>
<dbReference type="Proteomes" id="UP001417504">
    <property type="component" value="Unassembled WGS sequence"/>
</dbReference>
<keyword evidence="6" id="KW-1185">Reference proteome</keyword>
<dbReference type="GO" id="GO:0006388">
    <property type="term" value="P:tRNA splicing, via endonucleolytic cleavage and ligation"/>
    <property type="evidence" value="ECO:0007669"/>
    <property type="project" value="TreeGrafter"/>
</dbReference>
<sequence>MENGRRILRHKALELCLDMRSDGYVRVQDLLKLNLRTFANIPLRLHTIDDIREAVRKDNKQRFGLLEENGELLIKANQGHSLTVSFMKGMTFLNKTGLTVEKESLLKPIISVEEVPRTQENPNVKIFKNNSPDPKLANLWAKLYDDNCANGWDNVSPSMDLQINMNVSLEEGDTKYGEGNDETIEGNVNNIENIIDLEFTYGLQRGRVTIVEKVCIFVYTLAKGLSNRDLGECFQRPDDMLFKELEQDPDYIPLNELSDEDDNATNHRSSSERSKEMMKIRNVITAQLWRMH</sequence>
<organism evidence="5 6">
    <name type="scientific">Stephania japonica</name>
    <dbReference type="NCBI Taxonomy" id="461633"/>
    <lineage>
        <taxon>Eukaryota</taxon>
        <taxon>Viridiplantae</taxon>
        <taxon>Streptophyta</taxon>
        <taxon>Embryophyta</taxon>
        <taxon>Tracheophyta</taxon>
        <taxon>Spermatophyta</taxon>
        <taxon>Magnoliopsida</taxon>
        <taxon>Ranunculales</taxon>
        <taxon>Menispermaceae</taxon>
        <taxon>Menispermoideae</taxon>
        <taxon>Cissampelideae</taxon>
        <taxon>Stephania</taxon>
    </lineage>
</organism>
<dbReference type="EC" id="2.7.1.160" evidence="2"/>
<dbReference type="InterPro" id="IPR002745">
    <property type="entry name" value="Ptrans_KptA/Tpt1"/>
</dbReference>
<dbReference type="PANTHER" id="PTHR12684">
    <property type="entry name" value="PUTATIVE PHOSPHOTRANSFERASE"/>
    <property type="match status" value="1"/>
</dbReference>
<dbReference type="GO" id="GO:0000215">
    <property type="term" value="F:tRNA 2'-phosphotransferase activity"/>
    <property type="evidence" value="ECO:0007669"/>
    <property type="project" value="UniProtKB-EC"/>
</dbReference>
<gene>
    <name evidence="5" type="ORF">Sjap_020531</name>
</gene>
<dbReference type="Gene3D" id="1.10.10.970">
    <property type="entry name" value="RNA 2'-phosphotransferase, Tpt1/KptA family, N-terminal domain"/>
    <property type="match status" value="1"/>
</dbReference>
<name>A0AAP0F6E3_9MAGN</name>
<dbReference type="InterPro" id="IPR042080">
    <property type="entry name" value="RNA_2'-PTrans_N"/>
</dbReference>
<evidence type="ECO:0000256" key="4">
    <source>
        <dbReference type="SAM" id="MobiDB-lite"/>
    </source>
</evidence>
<evidence type="ECO:0000256" key="3">
    <source>
        <dbReference type="ARBA" id="ARBA00047949"/>
    </source>
</evidence>
<dbReference type="Pfam" id="PF01885">
    <property type="entry name" value="PTS_2-RNA"/>
    <property type="match status" value="1"/>
</dbReference>
<accession>A0AAP0F6E3</accession>
<evidence type="ECO:0000256" key="2">
    <source>
        <dbReference type="ARBA" id="ARBA00012007"/>
    </source>
</evidence>
<evidence type="ECO:0000313" key="6">
    <source>
        <dbReference type="Proteomes" id="UP001417504"/>
    </source>
</evidence>
<evidence type="ECO:0000313" key="5">
    <source>
        <dbReference type="EMBL" id="KAK9103277.1"/>
    </source>
</evidence>
<feature type="region of interest" description="Disordered" evidence="4">
    <location>
        <begin position="254"/>
        <end position="276"/>
    </location>
</feature>
<proteinExistence type="predicted"/>